<dbReference type="AlphaFoldDB" id="A0A659PCW1"/>
<feature type="region of interest" description="Disordered" evidence="1">
    <location>
        <begin position="55"/>
        <end position="79"/>
    </location>
</feature>
<accession>A0A659PCW1</accession>
<sequence length="79" mass="8574">MASTHIDQFNEVTGQVFGKLYEAFPIPTLLNPASLGYPEHEIGQYDPVTEVTGGVSPGSYTPRRAHAAERRGGCRRRGG</sequence>
<evidence type="ECO:0000313" key="3">
    <source>
        <dbReference type="Proteomes" id="UP000297538"/>
    </source>
</evidence>
<protein>
    <submittedName>
        <fullName evidence="2">Uncharacterized protein</fullName>
    </submittedName>
</protein>
<evidence type="ECO:0000313" key="2">
    <source>
        <dbReference type="EMBL" id="TGC68902.1"/>
    </source>
</evidence>
<name>A0A659PCW1_SALET</name>
<comment type="caution">
    <text evidence="2">The sequence shown here is derived from an EMBL/GenBank/DDBJ whole genome shotgun (WGS) entry which is preliminary data.</text>
</comment>
<evidence type="ECO:0000256" key="1">
    <source>
        <dbReference type="SAM" id="MobiDB-lite"/>
    </source>
</evidence>
<gene>
    <name evidence="2" type="ORF">C9F00_16275</name>
</gene>
<reference evidence="2 3" key="1">
    <citation type="submission" date="2018-03" db="EMBL/GenBank/DDBJ databases">
        <title>Non-Typhoidal Salmonella genome sequencing and assembly.</title>
        <authorList>
            <person name="Matchawe C."/>
        </authorList>
    </citation>
    <scope>NUCLEOTIDE SEQUENCE [LARGE SCALE GENOMIC DNA]</scope>
    <source>
        <strain evidence="2 3">34ev</strain>
    </source>
</reference>
<dbReference type="EMBL" id="PYKC01000098">
    <property type="protein sequence ID" value="TGC68902.1"/>
    <property type="molecule type" value="Genomic_DNA"/>
</dbReference>
<proteinExistence type="predicted"/>
<dbReference type="Proteomes" id="UP000297538">
    <property type="component" value="Unassembled WGS sequence"/>
</dbReference>
<organism evidence="2 3">
    <name type="scientific">Salmonella enterica subsp. enterica serovar Wilhelmsburg</name>
    <dbReference type="NCBI Taxonomy" id="1960126"/>
    <lineage>
        <taxon>Bacteria</taxon>
        <taxon>Pseudomonadati</taxon>
        <taxon>Pseudomonadota</taxon>
        <taxon>Gammaproteobacteria</taxon>
        <taxon>Enterobacterales</taxon>
        <taxon>Enterobacteriaceae</taxon>
        <taxon>Salmonella</taxon>
    </lineage>
</organism>